<evidence type="ECO:0000313" key="1">
    <source>
        <dbReference type="EMBL" id="KAG2171645.1"/>
    </source>
</evidence>
<comment type="caution">
    <text evidence="1">The sequence shown here is derived from an EMBL/GenBank/DDBJ whole genome shotgun (WGS) entry which is preliminary data.</text>
</comment>
<sequence length="132" mass="14042">MSNTSGSGENDNFTLCIGYLTTTVKCVPPIPSTNTLSVVAFMSSSRAAALPVISHHMISPVNDTDLVQLLHSAMSTNKCIAVISLPENHKAILEVLTGSRSLVLSVLHSQEEPIPQYQSGIAKPSNLQSILN</sequence>
<keyword evidence="2" id="KW-1185">Reference proteome</keyword>
<dbReference type="AlphaFoldDB" id="A0A8H7PD02"/>
<dbReference type="Proteomes" id="UP000654370">
    <property type="component" value="Unassembled WGS sequence"/>
</dbReference>
<gene>
    <name evidence="1" type="ORF">INT43_008371</name>
</gene>
<reference evidence="1" key="1">
    <citation type="submission" date="2020-12" db="EMBL/GenBank/DDBJ databases">
        <title>Metabolic potential, ecology and presence of endohyphal bacteria is reflected in genomic diversity of Mucoromycotina.</title>
        <authorList>
            <person name="Muszewska A."/>
            <person name="Okrasinska A."/>
            <person name="Steczkiewicz K."/>
            <person name="Drgas O."/>
            <person name="Orlowska M."/>
            <person name="Perlinska-Lenart U."/>
            <person name="Aleksandrzak-Piekarczyk T."/>
            <person name="Szatraj K."/>
            <person name="Zielenkiewicz U."/>
            <person name="Pilsyk S."/>
            <person name="Malc E."/>
            <person name="Mieczkowski P."/>
            <person name="Kruszewska J.S."/>
            <person name="Biernat P."/>
            <person name="Pawlowska J."/>
        </authorList>
    </citation>
    <scope>NUCLEOTIDE SEQUENCE</scope>
    <source>
        <strain evidence="1">WA0000067209</strain>
    </source>
</reference>
<dbReference type="EMBL" id="JAEPQZ010000020">
    <property type="protein sequence ID" value="KAG2171645.1"/>
    <property type="molecule type" value="Genomic_DNA"/>
</dbReference>
<proteinExistence type="predicted"/>
<protein>
    <submittedName>
        <fullName evidence="1">Uncharacterized protein</fullName>
    </submittedName>
</protein>
<accession>A0A8H7PD02</accession>
<evidence type="ECO:0000313" key="2">
    <source>
        <dbReference type="Proteomes" id="UP000654370"/>
    </source>
</evidence>
<organism evidence="1 2">
    <name type="scientific">Mortierella isabellina</name>
    <name type="common">Filamentous fungus</name>
    <name type="synonym">Umbelopsis isabellina</name>
    <dbReference type="NCBI Taxonomy" id="91625"/>
    <lineage>
        <taxon>Eukaryota</taxon>
        <taxon>Fungi</taxon>
        <taxon>Fungi incertae sedis</taxon>
        <taxon>Mucoromycota</taxon>
        <taxon>Mucoromycotina</taxon>
        <taxon>Umbelopsidomycetes</taxon>
        <taxon>Umbelopsidales</taxon>
        <taxon>Umbelopsidaceae</taxon>
        <taxon>Umbelopsis</taxon>
    </lineage>
</organism>
<dbReference type="OrthoDB" id="10426491at2759"/>
<name>A0A8H7PD02_MORIS</name>